<dbReference type="AlphaFoldDB" id="A0A202EE27"/>
<evidence type="ECO:0000256" key="5">
    <source>
        <dbReference type="ARBA" id="ARBA00022989"/>
    </source>
</evidence>
<evidence type="ECO:0000259" key="8">
    <source>
        <dbReference type="PROSITE" id="PS50850"/>
    </source>
</evidence>
<keyword evidence="5 7" id="KW-1133">Transmembrane helix</keyword>
<sequence>MDRARWWTAALFLFVFGDAIAMQARGPILPSLEETFGVSEAALGLIAPAGTAGFVVAVVATGILAGRVRMRRTLVLSALGVVVALLVMSASPLYAVFLLALLAQGAAAGAFRGIDRAVLSHLHAARRGRIYAAYALVWAVGAVLGPQLVSGVLVVADWRAVFVVIALCFLPTILIASRTELPSMDAERSISRSALRELLQRRSVIGACVGIMLVGAIEGILFTWLVYYASGFYETATANLLLSVYLLAYMPARLGYTFLIDRVPSLLLVLATAIPTIPALAVAFSGQTGPILFVAVFVAGAGLSSGFPTLSAYAVEAAPEYSGPLNAVTNGSTYFGIAFAPAVVGVLAEWYGIGRALWVTVGLAVALLGTIVLTWLWTGSASAPTGDASRT</sequence>
<feature type="transmembrane region" description="Helical" evidence="7">
    <location>
        <begin position="327"/>
        <end position="351"/>
    </location>
</feature>
<feature type="transmembrane region" description="Helical" evidence="7">
    <location>
        <begin position="202"/>
        <end position="228"/>
    </location>
</feature>
<dbReference type="InterPro" id="IPR036259">
    <property type="entry name" value="MFS_trans_sf"/>
</dbReference>
<feature type="transmembrane region" description="Helical" evidence="7">
    <location>
        <begin position="72"/>
        <end position="88"/>
    </location>
</feature>
<keyword evidence="4 7" id="KW-0812">Transmembrane</keyword>
<feature type="transmembrane region" description="Helical" evidence="7">
    <location>
        <begin position="45"/>
        <end position="65"/>
    </location>
</feature>
<dbReference type="EMBL" id="MWPH01000001">
    <property type="protein sequence ID" value="OVE86340.1"/>
    <property type="molecule type" value="Genomic_DNA"/>
</dbReference>
<dbReference type="InterPro" id="IPR011701">
    <property type="entry name" value="MFS"/>
</dbReference>
<feature type="transmembrane region" description="Helical" evidence="7">
    <location>
        <begin position="160"/>
        <end position="181"/>
    </location>
</feature>
<keyword evidence="6 7" id="KW-0472">Membrane</keyword>
<name>A0A202EE27_9EURY</name>
<dbReference type="GO" id="GO:0012505">
    <property type="term" value="C:endomembrane system"/>
    <property type="evidence" value="ECO:0007669"/>
    <property type="project" value="UniProtKB-SubCell"/>
</dbReference>
<dbReference type="PANTHER" id="PTHR23514:SF3">
    <property type="entry name" value="BYPASS OF STOP CODON PROTEIN 6"/>
    <property type="match status" value="1"/>
</dbReference>
<feature type="transmembrane region" description="Helical" evidence="7">
    <location>
        <begin position="291"/>
        <end position="315"/>
    </location>
</feature>
<comment type="subcellular location">
    <subcellularLocation>
        <location evidence="1">Endomembrane system</location>
        <topology evidence="1">Multi-pass membrane protein</topology>
    </subcellularLocation>
</comment>
<comment type="similarity">
    <text evidence="2">Belongs to the major facilitator superfamily.</text>
</comment>
<evidence type="ECO:0000313" key="10">
    <source>
        <dbReference type="Proteomes" id="UP000196084"/>
    </source>
</evidence>
<evidence type="ECO:0000256" key="7">
    <source>
        <dbReference type="SAM" id="Phobius"/>
    </source>
</evidence>
<organism evidence="9 10">
    <name type="scientific">Natronolimnobius baerhuensis</name>
    <dbReference type="NCBI Taxonomy" id="253108"/>
    <lineage>
        <taxon>Archaea</taxon>
        <taxon>Methanobacteriati</taxon>
        <taxon>Methanobacteriota</taxon>
        <taxon>Stenosarchaea group</taxon>
        <taxon>Halobacteria</taxon>
        <taxon>Halobacteriales</taxon>
        <taxon>Natrialbaceae</taxon>
        <taxon>Natronolimnobius</taxon>
    </lineage>
</organism>
<evidence type="ECO:0000256" key="2">
    <source>
        <dbReference type="ARBA" id="ARBA00008335"/>
    </source>
</evidence>
<dbReference type="OrthoDB" id="306002at2157"/>
<dbReference type="SUPFAM" id="SSF103473">
    <property type="entry name" value="MFS general substrate transporter"/>
    <property type="match status" value="1"/>
</dbReference>
<dbReference type="PANTHER" id="PTHR23514">
    <property type="entry name" value="BYPASS OF STOP CODON PROTEIN 6"/>
    <property type="match status" value="1"/>
</dbReference>
<evidence type="ECO:0000256" key="3">
    <source>
        <dbReference type="ARBA" id="ARBA00022448"/>
    </source>
</evidence>
<evidence type="ECO:0000256" key="6">
    <source>
        <dbReference type="ARBA" id="ARBA00023136"/>
    </source>
</evidence>
<feature type="domain" description="Major facilitator superfamily (MFS) profile" evidence="8">
    <location>
        <begin position="5"/>
        <end position="381"/>
    </location>
</feature>
<feature type="transmembrane region" description="Helical" evidence="7">
    <location>
        <begin position="357"/>
        <end position="377"/>
    </location>
</feature>
<reference evidence="9 10" key="1">
    <citation type="submission" date="2017-02" db="EMBL/GenBank/DDBJ databases">
        <title>Natronthermophilus aegyptiacus gen. nov.,sp. nov., an aerobic, extremely halophilic alkalithermophilic archaeon isolated from the athalassohaline Wadi An Natrun, Egypt.</title>
        <authorList>
            <person name="Zhao B."/>
        </authorList>
    </citation>
    <scope>NUCLEOTIDE SEQUENCE [LARGE SCALE GENOMIC DNA]</scope>
    <source>
        <strain evidence="9 10">CGMCC 1.3597</strain>
    </source>
</reference>
<keyword evidence="10" id="KW-1185">Reference proteome</keyword>
<feature type="transmembrane region" description="Helical" evidence="7">
    <location>
        <begin position="94"/>
        <end position="111"/>
    </location>
</feature>
<gene>
    <name evidence="9" type="ORF">B2G88_06055</name>
</gene>
<dbReference type="Proteomes" id="UP000196084">
    <property type="component" value="Unassembled WGS sequence"/>
</dbReference>
<dbReference type="GO" id="GO:0022857">
    <property type="term" value="F:transmembrane transporter activity"/>
    <property type="evidence" value="ECO:0007669"/>
    <property type="project" value="InterPro"/>
</dbReference>
<keyword evidence="3" id="KW-0813">Transport</keyword>
<dbReference type="Gene3D" id="1.20.1250.20">
    <property type="entry name" value="MFS general substrate transporter like domains"/>
    <property type="match status" value="1"/>
</dbReference>
<evidence type="ECO:0000256" key="1">
    <source>
        <dbReference type="ARBA" id="ARBA00004127"/>
    </source>
</evidence>
<dbReference type="PROSITE" id="PS50850">
    <property type="entry name" value="MFS"/>
    <property type="match status" value="1"/>
</dbReference>
<accession>A0A202EE27</accession>
<evidence type="ECO:0000313" key="9">
    <source>
        <dbReference type="EMBL" id="OVE86340.1"/>
    </source>
</evidence>
<dbReference type="Pfam" id="PF07690">
    <property type="entry name" value="MFS_1"/>
    <property type="match status" value="1"/>
</dbReference>
<protein>
    <submittedName>
        <fullName evidence="9">MFS transporter</fullName>
    </submittedName>
</protein>
<dbReference type="InterPro" id="IPR051788">
    <property type="entry name" value="MFS_Transporter"/>
</dbReference>
<feature type="transmembrane region" description="Helical" evidence="7">
    <location>
        <begin position="266"/>
        <end position="285"/>
    </location>
</feature>
<dbReference type="GO" id="GO:0016020">
    <property type="term" value="C:membrane"/>
    <property type="evidence" value="ECO:0007669"/>
    <property type="project" value="TreeGrafter"/>
</dbReference>
<dbReference type="InterPro" id="IPR020846">
    <property type="entry name" value="MFS_dom"/>
</dbReference>
<dbReference type="RefSeq" id="WP_087714246.1">
    <property type="nucleotide sequence ID" value="NZ_MWPH01000001.1"/>
</dbReference>
<comment type="caution">
    <text evidence="9">The sequence shown here is derived from an EMBL/GenBank/DDBJ whole genome shotgun (WGS) entry which is preliminary data.</text>
</comment>
<feature type="transmembrane region" description="Helical" evidence="7">
    <location>
        <begin position="131"/>
        <end position="154"/>
    </location>
</feature>
<evidence type="ECO:0000256" key="4">
    <source>
        <dbReference type="ARBA" id="ARBA00022692"/>
    </source>
</evidence>
<proteinExistence type="inferred from homology"/>